<evidence type="ECO:0000313" key="3">
    <source>
        <dbReference type="Proteomes" id="UP000001646"/>
    </source>
</evidence>
<evidence type="ECO:0000313" key="2">
    <source>
        <dbReference type="Ensembl" id="ENSACAP00000033704.1"/>
    </source>
</evidence>
<reference evidence="2" key="3">
    <citation type="submission" date="2025-09" db="UniProtKB">
        <authorList>
            <consortium name="Ensembl"/>
        </authorList>
    </citation>
    <scope>IDENTIFICATION</scope>
</reference>
<proteinExistence type="predicted"/>
<sequence length="147" mass="16303">MAGLDDRLAALELELVALKRAQQIKGQVIVPEHFDGTREKLPTFLAQVDLYFLQISDLSFPTDTNKVAFILSLLTGPAGRWAVNVIRGNSPIKNNLVDFKAKKITAWVEGADGRLLHSGMVDQETAGVTWQVQGQKGMLTFFNLFIF</sequence>
<feature type="domain" description="DUF4939" evidence="1">
    <location>
        <begin position="14"/>
        <end position="101"/>
    </location>
</feature>
<accession>A0A803TER4</accession>
<keyword evidence="3" id="KW-1185">Reference proteome</keyword>
<dbReference type="GeneTree" id="ENSGT00990000204244"/>
<organism evidence="2 3">
    <name type="scientific">Anolis carolinensis</name>
    <name type="common">Green anole</name>
    <name type="synonym">American chameleon</name>
    <dbReference type="NCBI Taxonomy" id="28377"/>
    <lineage>
        <taxon>Eukaryota</taxon>
        <taxon>Metazoa</taxon>
        <taxon>Chordata</taxon>
        <taxon>Craniata</taxon>
        <taxon>Vertebrata</taxon>
        <taxon>Euteleostomi</taxon>
        <taxon>Lepidosauria</taxon>
        <taxon>Squamata</taxon>
        <taxon>Bifurcata</taxon>
        <taxon>Unidentata</taxon>
        <taxon>Episquamata</taxon>
        <taxon>Toxicofera</taxon>
        <taxon>Iguania</taxon>
        <taxon>Dactyloidae</taxon>
        <taxon>Anolis</taxon>
    </lineage>
</organism>
<dbReference type="AlphaFoldDB" id="A0A803TER4"/>
<dbReference type="InterPro" id="IPR032549">
    <property type="entry name" value="DUF4939"/>
</dbReference>
<name>A0A803TER4_ANOCA</name>
<dbReference type="Proteomes" id="UP000001646">
    <property type="component" value="Chromosome 3"/>
</dbReference>
<reference evidence="2 3" key="1">
    <citation type="submission" date="2009-12" db="EMBL/GenBank/DDBJ databases">
        <title>The Genome Sequence of Anolis carolinensis (Green Anole Lizard).</title>
        <authorList>
            <consortium name="The Genome Sequencing Platform"/>
            <person name="Di Palma F."/>
            <person name="Alfoldi J."/>
            <person name="Heiman D."/>
            <person name="Young S."/>
            <person name="Grabherr M."/>
            <person name="Johnson J."/>
            <person name="Lander E.S."/>
            <person name="Lindblad-Toh K."/>
        </authorList>
    </citation>
    <scope>NUCLEOTIDE SEQUENCE [LARGE SCALE GENOMIC DNA]</scope>
    <source>
        <strain evidence="2 3">JBL SC #1</strain>
    </source>
</reference>
<protein>
    <recommendedName>
        <fullName evidence="1">DUF4939 domain-containing protein</fullName>
    </recommendedName>
</protein>
<dbReference type="Ensembl" id="ENSACAT00000053491.1">
    <property type="protein sequence ID" value="ENSACAP00000033704.1"/>
    <property type="gene ID" value="ENSACAG00000041995.1"/>
</dbReference>
<dbReference type="Pfam" id="PF16297">
    <property type="entry name" value="DUF4939"/>
    <property type="match status" value="1"/>
</dbReference>
<dbReference type="InParanoid" id="A0A803TER4"/>
<reference evidence="2" key="2">
    <citation type="submission" date="2025-08" db="UniProtKB">
        <authorList>
            <consortium name="Ensembl"/>
        </authorList>
    </citation>
    <scope>IDENTIFICATION</scope>
</reference>
<evidence type="ECO:0000259" key="1">
    <source>
        <dbReference type="Pfam" id="PF16297"/>
    </source>
</evidence>